<dbReference type="EMBL" id="CP042276">
    <property type="protein sequence ID" value="QDY97759.2"/>
    <property type="molecule type" value="Genomic_DNA"/>
</dbReference>
<evidence type="ECO:0000313" key="14">
    <source>
        <dbReference type="EMBL" id="QDY97759.2"/>
    </source>
</evidence>
<protein>
    <submittedName>
        <fullName evidence="14">TonB-dependent receptor</fullName>
    </submittedName>
</protein>
<dbReference type="GO" id="GO:0009279">
    <property type="term" value="C:cell outer membrane"/>
    <property type="evidence" value="ECO:0007669"/>
    <property type="project" value="UniProtKB-SubCell"/>
</dbReference>
<dbReference type="Gene3D" id="2.40.170.20">
    <property type="entry name" value="TonB-dependent receptor, beta-barrel domain"/>
    <property type="match status" value="1"/>
</dbReference>
<dbReference type="Proteomes" id="UP000222296">
    <property type="component" value="Plasmid pAt"/>
</dbReference>
<dbReference type="GO" id="GO:0015344">
    <property type="term" value="F:siderophore uptake transmembrane transporter activity"/>
    <property type="evidence" value="ECO:0007669"/>
    <property type="project" value="TreeGrafter"/>
</dbReference>
<keyword evidence="9 10" id="KW-0998">Cell outer membrane</keyword>
<proteinExistence type="inferred from homology"/>
<evidence type="ECO:0000256" key="7">
    <source>
        <dbReference type="ARBA" id="ARBA00023077"/>
    </source>
</evidence>
<keyword evidence="3 10" id="KW-1134">Transmembrane beta strand</keyword>
<keyword evidence="2 10" id="KW-0813">Transport</keyword>
<evidence type="ECO:0000256" key="9">
    <source>
        <dbReference type="ARBA" id="ARBA00023237"/>
    </source>
</evidence>
<dbReference type="Gene3D" id="2.170.130.10">
    <property type="entry name" value="TonB-dependent receptor, plug domain"/>
    <property type="match status" value="1"/>
</dbReference>
<evidence type="ECO:0000256" key="11">
    <source>
        <dbReference type="RuleBase" id="RU003357"/>
    </source>
</evidence>
<evidence type="ECO:0000256" key="10">
    <source>
        <dbReference type="PROSITE-ProRule" id="PRU01360"/>
    </source>
</evidence>
<evidence type="ECO:0000259" key="12">
    <source>
        <dbReference type="Pfam" id="PF00593"/>
    </source>
</evidence>
<dbReference type="InterPro" id="IPR012910">
    <property type="entry name" value="Plug_dom"/>
</dbReference>
<keyword evidence="6" id="KW-0406">Ion transport</keyword>
<keyword evidence="14" id="KW-0614">Plasmid</keyword>
<evidence type="ECO:0000259" key="13">
    <source>
        <dbReference type="Pfam" id="PF07715"/>
    </source>
</evidence>
<feature type="domain" description="TonB-dependent receptor plug" evidence="13">
    <location>
        <begin position="16"/>
        <end position="124"/>
    </location>
</feature>
<evidence type="ECO:0000313" key="15">
    <source>
        <dbReference type="Proteomes" id="UP000222296"/>
    </source>
</evidence>
<geneLocation type="plasmid" evidence="15">
    <name>pat</name>
</geneLocation>
<evidence type="ECO:0000256" key="6">
    <source>
        <dbReference type="ARBA" id="ARBA00023065"/>
    </source>
</evidence>
<evidence type="ECO:0000256" key="1">
    <source>
        <dbReference type="ARBA" id="ARBA00004571"/>
    </source>
</evidence>
<comment type="subcellular location">
    <subcellularLocation>
        <location evidence="1 10">Cell outer membrane</location>
        <topology evidence="1 10">Multi-pass membrane protein</topology>
    </subcellularLocation>
</comment>
<dbReference type="Pfam" id="PF07715">
    <property type="entry name" value="Plug"/>
    <property type="match status" value="1"/>
</dbReference>
<evidence type="ECO:0000256" key="8">
    <source>
        <dbReference type="ARBA" id="ARBA00023136"/>
    </source>
</evidence>
<keyword evidence="8 10" id="KW-0472">Membrane</keyword>
<accession>A0AAP9J9E9</accession>
<keyword evidence="5" id="KW-0732">Signal</keyword>
<feature type="domain" description="TonB-dependent receptor-like beta-barrel" evidence="12">
    <location>
        <begin position="199"/>
        <end position="607"/>
    </location>
</feature>
<comment type="similarity">
    <text evidence="10 11">Belongs to the TonB-dependent receptor family.</text>
</comment>
<dbReference type="InterPro" id="IPR000531">
    <property type="entry name" value="Beta-barrel_TonB"/>
</dbReference>
<evidence type="ECO:0000256" key="3">
    <source>
        <dbReference type="ARBA" id="ARBA00022452"/>
    </source>
</evidence>
<dbReference type="PROSITE" id="PS52016">
    <property type="entry name" value="TONB_DEPENDENT_REC_3"/>
    <property type="match status" value="1"/>
</dbReference>
<dbReference type="InterPro" id="IPR037066">
    <property type="entry name" value="Plug_dom_sf"/>
</dbReference>
<organism evidence="14 15">
    <name type="scientific">Agrobacterium tumefaciens</name>
    <dbReference type="NCBI Taxonomy" id="358"/>
    <lineage>
        <taxon>Bacteria</taxon>
        <taxon>Pseudomonadati</taxon>
        <taxon>Pseudomonadota</taxon>
        <taxon>Alphaproteobacteria</taxon>
        <taxon>Hyphomicrobiales</taxon>
        <taxon>Rhizobiaceae</taxon>
        <taxon>Rhizobium/Agrobacterium group</taxon>
        <taxon>Agrobacterium</taxon>
        <taxon>Agrobacterium tumefaciens complex</taxon>
    </lineage>
</organism>
<reference evidence="14 15" key="1">
    <citation type="journal article" date="2017" name="Genome Announc.">
        <title>Draft Genome Sequence of Agrobacterium tumefaciens Biovar 1 Strain 186, Isolated from Walnut.</title>
        <authorList>
            <person name="Poret-Peterson A.T."/>
            <person name="Bhatnagar S."/>
            <person name="McClean A.E."/>
            <person name="Kluepfel D.A."/>
        </authorList>
    </citation>
    <scope>NUCLEOTIDE SEQUENCE [LARGE SCALE GENOMIC DNA]</scope>
    <source>
        <strain evidence="14 15">186</strain>
    </source>
</reference>
<evidence type="ECO:0000256" key="5">
    <source>
        <dbReference type="ARBA" id="ARBA00022729"/>
    </source>
</evidence>
<dbReference type="RefSeq" id="WP_316960979.1">
    <property type="nucleotide sequence ID" value="NZ_CP048479.1"/>
</dbReference>
<dbReference type="SUPFAM" id="SSF56935">
    <property type="entry name" value="Porins"/>
    <property type="match status" value="1"/>
</dbReference>
<keyword evidence="4 10" id="KW-0812">Transmembrane</keyword>
<keyword evidence="14" id="KW-0675">Receptor</keyword>
<evidence type="ECO:0000256" key="4">
    <source>
        <dbReference type="ARBA" id="ARBA00022692"/>
    </source>
</evidence>
<dbReference type="InterPro" id="IPR039426">
    <property type="entry name" value="TonB-dep_rcpt-like"/>
</dbReference>
<sequence length="633" mass="69754">MLETIVITAGGYEQDIKRAPASVSVISEDQLKKKAIADISEAIRTVPGVNVGFSSGGTRGISMRGLGDGYTLILIDGKRVNASATTLRHYNGDLDWVPIEAIERIEVVRGPMSTLYGSDALGGVINIITKKGSDHWTGSLTTEFLLPDSSATGKTRRLNGYISGPIIDDVLGFTAFGNISKKNSDNGAAADDIAVPDGSDNFDLTGRLTFTPSADQTFDLELGHGRERYKPYLAEGVTDTSKTEIERTTASLRHVGEWDIGTSTTTGFFEQATNNNRVSSEEITSRNYTFDSKLALTPFDYFWTHNVIVGGEFRYEELDDPVNLGKENSLTGSSGEALASVFTGALFAEDEIEFTEAFRMTAGLRYDYHEQFGSHFSPRTYFTYDLTDALTFKTGWAQAFKAPNLRQLDPNWVTTSRGRGCGAVGGPCEMVGNPDLEPETSNSFEAGFYYDDGAWQASATYFFNDVKNKITSARVASLILGDGTKYVQQINVDRARSQGIEGSLTIPIHPDWTWTNAFTYLLESKNLETGMPLSADPEYAIHTEMTWQARENLSFTASLDWYGKQVDYVEVTETLTAQNVKPYSNVNFSTKYDINDNFTMKAGVNNIFDSQPESSSNYKENGRTYFVSLTSKF</sequence>
<gene>
    <name evidence="14" type="ORF">CG010_026865</name>
</gene>
<dbReference type="CDD" id="cd01347">
    <property type="entry name" value="ligand_gated_channel"/>
    <property type="match status" value="1"/>
</dbReference>
<name>A0AAP9J9E9_AGRTU</name>
<dbReference type="AlphaFoldDB" id="A0AAP9J9E9"/>
<dbReference type="PANTHER" id="PTHR30069:SF53">
    <property type="entry name" value="COLICIN I RECEPTOR-RELATED"/>
    <property type="match status" value="1"/>
</dbReference>
<dbReference type="InterPro" id="IPR036942">
    <property type="entry name" value="Beta-barrel_TonB_sf"/>
</dbReference>
<dbReference type="Pfam" id="PF00593">
    <property type="entry name" value="TonB_dep_Rec_b-barrel"/>
    <property type="match status" value="1"/>
</dbReference>
<dbReference type="GO" id="GO:0044718">
    <property type="term" value="P:siderophore transmembrane transport"/>
    <property type="evidence" value="ECO:0007669"/>
    <property type="project" value="TreeGrafter"/>
</dbReference>
<dbReference type="PANTHER" id="PTHR30069">
    <property type="entry name" value="TONB-DEPENDENT OUTER MEMBRANE RECEPTOR"/>
    <property type="match status" value="1"/>
</dbReference>
<keyword evidence="7 11" id="KW-0798">TonB box</keyword>
<evidence type="ECO:0000256" key="2">
    <source>
        <dbReference type="ARBA" id="ARBA00022448"/>
    </source>
</evidence>